<evidence type="ECO:0000256" key="2">
    <source>
        <dbReference type="ARBA" id="ARBA00022692"/>
    </source>
</evidence>
<proteinExistence type="predicted"/>
<feature type="domain" description="G-protein coupled receptors family 1 profile" evidence="9">
    <location>
        <begin position="1"/>
        <end position="191"/>
    </location>
</feature>
<dbReference type="Pfam" id="PF00001">
    <property type="entry name" value="7tm_1"/>
    <property type="match status" value="1"/>
</dbReference>
<dbReference type="Gene3D" id="1.20.1070.10">
    <property type="entry name" value="Rhodopsin 7-helix transmembrane proteins"/>
    <property type="match status" value="1"/>
</dbReference>
<keyword evidence="4" id="KW-0297">G-protein coupled receptor</keyword>
<comment type="caution">
    <text evidence="10">The sequence shown here is derived from an EMBL/GenBank/DDBJ whole genome shotgun (WGS) entry which is preliminary data.</text>
</comment>
<dbReference type="OrthoDB" id="6053754at2759"/>
<dbReference type="Proteomes" id="UP000596742">
    <property type="component" value="Unassembled WGS sequence"/>
</dbReference>
<dbReference type="EMBL" id="UYJE01008726">
    <property type="protein sequence ID" value="VDI66678.1"/>
    <property type="molecule type" value="Genomic_DNA"/>
</dbReference>
<organism evidence="10 11">
    <name type="scientific">Mytilus galloprovincialis</name>
    <name type="common">Mediterranean mussel</name>
    <dbReference type="NCBI Taxonomy" id="29158"/>
    <lineage>
        <taxon>Eukaryota</taxon>
        <taxon>Metazoa</taxon>
        <taxon>Spiralia</taxon>
        <taxon>Lophotrochozoa</taxon>
        <taxon>Mollusca</taxon>
        <taxon>Bivalvia</taxon>
        <taxon>Autobranchia</taxon>
        <taxon>Pteriomorphia</taxon>
        <taxon>Mytilida</taxon>
        <taxon>Mytiloidea</taxon>
        <taxon>Mytilidae</taxon>
        <taxon>Mytilinae</taxon>
        <taxon>Mytilus</taxon>
    </lineage>
</organism>
<dbReference type="PANTHER" id="PTHR24238">
    <property type="entry name" value="G-PROTEIN COUPLED RECEPTOR"/>
    <property type="match status" value="1"/>
</dbReference>
<feature type="transmembrane region" description="Helical" evidence="8">
    <location>
        <begin position="81"/>
        <end position="105"/>
    </location>
</feature>
<dbReference type="InterPro" id="IPR000276">
    <property type="entry name" value="GPCR_Rhodpsn"/>
</dbReference>
<dbReference type="PANTHER" id="PTHR24238:SF47">
    <property type="entry name" value="ECDYSTEROIDS_DOPAMINE RECEPTOR-RELATED"/>
    <property type="match status" value="1"/>
</dbReference>
<evidence type="ECO:0000256" key="8">
    <source>
        <dbReference type="SAM" id="Phobius"/>
    </source>
</evidence>
<feature type="transmembrane region" description="Helical" evidence="8">
    <location>
        <begin position="33"/>
        <end position="53"/>
    </location>
</feature>
<gene>
    <name evidence="10" type="ORF">MGAL_10B078566</name>
</gene>
<evidence type="ECO:0000256" key="3">
    <source>
        <dbReference type="ARBA" id="ARBA00022989"/>
    </source>
</evidence>
<evidence type="ECO:0000256" key="5">
    <source>
        <dbReference type="ARBA" id="ARBA00023136"/>
    </source>
</evidence>
<reference evidence="10" key="1">
    <citation type="submission" date="2018-11" db="EMBL/GenBank/DDBJ databases">
        <authorList>
            <person name="Alioto T."/>
            <person name="Alioto T."/>
        </authorList>
    </citation>
    <scope>NUCLEOTIDE SEQUENCE</scope>
</reference>
<keyword evidence="5 8" id="KW-0472">Membrane</keyword>
<evidence type="ECO:0000256" key="6">
    <source>
        <dbReference type="ARBA" id="ARBA00023170"/>
    </source>
</evidence>
<protein>
    <recommendedName>
        <fullName evidence="9">G-protein coupled receptors family 1 profile domain-containing protein</fullName>
    </recommendedName>
</protein>
<evidence type="ECO:0000313" key="10">
    <source>
        <dbReference type="EMBL" id="VDI66678.1"/>
    </source>
</evidence>
<dbReference type="GO" id="GO:0016020">
    <property type="term" value="C:membrane"/>
    <property type="evidence" value="ECO:0007669"/>
    <property type="project" value="UniProtKB-SubCell"/>
</dbReference>
<dbReference type="GO" id="GO:0004930">
    <property type="term" value="F:G protein-coupled receptor activity"/>
    <property type="evidence" value="ECO:0007669"/>
    <property type="project" value="UniProtKB-KW"/>
</dbReference>
<keyword evidence="3 8" id="KW-1133">Transmembrane helix</keyword>
<keyword evidence="2 8" id="KW-0812">Transmembrane</keyword>
<dbReference type="PROSITE" id="PS00237">
    <property type="entry name" value="G_PROTEIN_RECEP_F1_1"/>
    <property type="match status" value="1"/>
</dbReference>
<evidence type="ECO:0000256" key="1">
    <source>
        <dbReference type="ARBA" id="ARBA00004141"/>
    </source>
</evidence>
<dbReference type="AlphaFoldDB" id="A0A8B6GNX3"/>
<accession>A0A8B6GNX3</accession>
<sequence length="233" mass="27351">MFSAHLVMLLSFHRFRQICYPVRAQISLRNVRYFIIACVAIGLLLSFPQAVLIDIDELQVENNITIRICPITAAHPSKYSIVYSTFNVCLFSIYTIILFVLYSLIARKMYLQRLKRMRPYTQTSERNISNKMTKIAFTIAVVFALSYIPLFLLKVAKHWFNENDLSEVEFESLKIAERFYIINHVANPFIYAVFDNRFRRSVRTLVSFRRRGSHDEKYKIDHSTEQTASTIVL</sequence>
<evidence type="ECO:0000256" key="4">
    <source>
        <dbReference type="ARBA" id="ARBA00023040"/>
    </source>
</evidence>
<name>A0A8B6GNX3_MYTGA</name>
<dbReference type="InterPro" id="IPR017452">
    <property type="entry name" value="GPCR_Rhodpsn_7TM"/>
</dbReference>
<comment type="subcellular location">
    <subcellularLocation>
        <location evidence="1">Membrane</location>
        <topology evidence="1">Multi-pass membrane protein</topology>
    </subcellularLocation>
</comment>
<keyword evidence="6" id="KW-0675">Receptor</keyword>
<keyword evidence="7" id="KW-0807">Transducer</keyword>
<keyword evidence="11" id="KW-1185">Reference proteome</keyword>
<evidence type="ECO:0000313" key="11">
    <source>
        <dbReference type="Proteomes" id="UP000596742"/>
    </source>
</evidence>
<dbReference type="CDD" id="cd00637">
    <property type="entry name" value="7tm_classA_rhodopsin-like"/>
    <property type="match status" value="1"/>
</dbReference>
<dbReference type="PROSITE" id="PS50262">
    <property type="entry name" value="G_PROTEIN_RECEP_F1_2"/>
    <property type="match status" value="1"/>
</dbReference>
<evidence type="ECO:0000259" key="9">
    <source>
        <dbReference type="PROSITE" id="PS50262"/>
    </source>
</evidence>
<dbReference type="SUPFAM" id="SSF81321">
    <property type="entry name" value="Family A G protein-coupled receptor-like"/>
    <property type="match status" value="1"/>
</dbReference>
<feature type="transmembrane region" description="Helical" evidence="8">
    <location>
        <begin position="135"/>
        <end position="155"/>
    </location>
</feature>
<evidence type="ECO:0000256" key="7">
    <source>
        <dbReference type="ARBA" id="ARBA00023224"/>
    </source>
</evidence>